<evidence type="ECO:0000256" key="2">
    <source>
        <dbReference type="ARBA" id="ARBA00023043"/>
    </source>
</evidence>
<dbReference type="InterPro" id="IPR036770">
    <property type="entry name" value="Ankyrin_rpt-contain_sf"/>
</dbReference>
<sequence>MLLTAFQNGLNALHLASKDGHVHVVTELLKRGAVVDAATKKGNTALHIASLVSLLQSNRTSSNCLSPEVFLNDWWLLEEVRLTEPVGGRGEPPSLSNGTGGGE</sequence>
<feature type="repeat" description="ANK" evidence="3">
    <location>
        <begin position="8"/>
        <end position="40"/>
    </location>
</feature>
<dbReference type="PANTHER" id="PTHR24126:SF46">
    <property type="entry name" value="ANKYRIN-3"/>
    <property type="match status" value="1"/>
</dbReference>
<evidence type="ECO:0000313" key="4">
    <source>
        <dbReference type="EMBL" id="CAD7259367.1"/>
    </source>
</evidence>
<dbReference type="SUPFAM" id="SSF48403">
    <property type="entry name" value="Ankyrin repeat"/>
    <property type="match status" value="1"/>
</dbReference>
<protein>
    <submittedName>
        <fullName evidence="4">Uncharacterized protein</fullName>
    </submittedName>
</protein>
<reference evidence="4" key="1">
    <citation type="submission" date="2020-11" db="EMBL/GenBank/DDBJ databases">
        <authorList>
            <person name="Tran Van P."/>
        </authorList>
    </citation>
    <scope>NUCLEOTIDE SEQUENCE</scope>
</reference>
<dbReference type="GO" id="GO:0061629">
    <property type="term" value="F:RNA polymerase II-specific DNA-binding transcription factor binding"/>
    <property type="evidence" value="ECO:0007669"/>
    <property type="project" value="TreeGrafter"/>
</dbReference>
<evidence type="ECO:0000256" key="1">
    <source>
        <dbReference type="ARBA" id="ARBA00022737"/>
    </source>
</evidence>
<dbReference type="EMBL" id="OC001196">
    <property type="protein sequence ID" value="CAD7259367.1"/>
    <property type="molecule type" value="Genomic_DNA"/>
</dbReference>
<evidence type="ECO:0000256" key="3">
    <source>
        <dbReference type="PROSITE-ProRule" id="PRU00023"/>
    </source>
</evidence>
<dbReference type="Gene3D" id="1.25.40.20">
    <property type="entry name" value="Ankyrin repeat-containing domain"/>
    <property type="match status" value="1"/>
</dbReference>
<dbReference type="AlphaFoldDB" id="A0A7R9ATP4"/>
<organism evidence="4">
    <name type="scientific">Timema shepardi</name>
    <name type="common">Walking stick</name>
    <dbReference type="NCBI Taxonomy" id="629360"/>
    <lineage>
        <taxon>Eukaryota</taxon>
        <taxon>Metazoa</taxon>
        <taxon>Ecdysozoa</taxon>
        <taxon>Arthropoda</taxon>
        <taxon>Hexapoda</taxon>
        <taxon>Insecta</taxon>
        <taxon>Pterygota</taxon>
        <taxon>Neoptera</taxon>
        <taxon>Polyneoptera</taxon>
        <taxon>Phasmatodea</taxon>
        <taxon>Timematodea</taxon>
        <taxon>Timematoidea</taxon>
        <taxon>Timematidae</taxon>
        <taxon>Timema</taxon>
    </lineage>
</organism>
<dbReference type="PANTHER" id="PTHR24126">
    <property type="entry name" value="ANKYRIN REPEAT, PH AND SEC7 DOMAIN CONTAINING PROTEIN SECG-RELATED"/>
    <property type="match status" value="1"/>
</dbReference>
<dbReference type="SMART" id="SM00248">
    <property type="entry name" value="ANK"/>
    <property type="match status" value="2"/>
</dbReference>
<dbReference type="GO" id="GO:0006357">
    <property type="term" value="P:regulation of transcription by RNA polymerase II"/>
    <property type="evidence" value="ECO:0007669"/>
    <property type="project" value="TreeGrafter"/>
</dbReference>
<dbReference type="InterPro" id="IPR002110">
    <property type="entry name" value="Ankyrin_rpt"/>
</dbReference>
<dbReference type="Pfam" id="PF12796">
    <property type="entry name" value="Ank_2"/>
    <property type="match status" value="1"/>
</dbReference>
<dbReference type="GO" id="GO:0005634">
    <property type="term" value="C:nucleus"/>
    <property type="evidence" value="ECO:0007669"/>
    <property type="project" value="TreeGrafter"/>
</dbReference>
<accession>A0A7R9ATP4</accession>
<dbReference type="PROSITE" id="PS50297">
    <property type="entry name" value="ANK_REP_REGION"/>
    <property type="match status" value="1"/>
</dbReference>
<gene>
    <name evidence="4" type="ORF">TSIB3V08_LOCUS3573</name>
</gene>
<name>A0A7R9ATP4_TIMSH</name>
<keyword evidence="1" id="KW-0677">Repeat</keyword>
<dbReference type="PROSITE" id="PS50088">
    <property type="entry name" value="ANK_REPEAT"/>
    <property type="match status" value="1"/>
</dbReference>
<keyword evidence="2 3" id="KW-0040">ANK repeat</keyword>
<proteinExistence type="predicted"/>